<sequence>MKNYLVTFILFFLIAFMLSPAVFADQIVLQNGQQLRGDVQNPSLTLQTSYAELNLQSQYLNKIERANGNFVVRASASNRFSGQLLSDIIFLSNGREQTFSAAEISSVDFSNNDAFNDNTQISVSLRNDDFFSASTVENSIRINTSLGSLNISYNNLNAIEYLRGEDIYLIRRRNASNIKANLNGQSIIVWPAAGEIFKLGFEHVSEIVFN</sequence>
<keyword evidence="1" id="KW-0732">Signal</keyword>
<evidence type="ECO:0000256" key="1">
    <source>
        <dbReference type="SAM" id="SignalP"/>
    </source>
</evidence>
<dbReference type="Proteomes" id="UP000295064">
    <property type="component" value="Unassembled WGS sequence"/>
</dbReference>
<accession>A0A4R6LRS1</accession>
<feature type="signal peptide" evidence="1">
    <location>
        <begin position="1"/>
        <end position="24"/>
    </location>
</feature>
<evidence type="ECO:0000313" key="3">
    <source>
        <dbReference type="Proteomes" id="UP000295064"/>
    </source>
</evidence>
<dbReference type="AlphaFoldDB" id="A0A4R6LRS1"/>
<feature type="chain" id="PRO_5020984829" evidence="1">
    <location>
        <begin position="25"/>
        <end position="210"/>
    </location>
</feature>
<gene>
    <name evidence="2" type="ORF">DFR79_10940</name>
</gene>
<dbReference type="RefSeq" id="WP_133514852.1">
    <property type="nucleotide sequence ID" value="NZ_SNWX01000009.1"/>
</dbReference>
<protein>
    <submittedName>
        <fullName evidence="2">Uncharacterized protein</fullName>
    </submittedName>
</protein>
<dbReference type="EMBL" id="SNWX01000009">
    <property type="protein sequence ID" value="TDO91292.1"/>
    <property type="molecule type" value="Genomic_DNA"/>
</dbReference>
<reference evidence="2 3" key="1">
    <citation type="submission" date="2019-03" db="EMBL/GenBank/DDBJ databases">
        <title>Subsurface microbial communities from deep shales in Ohio and West Virginia, USA.</title>
        <authorList>
            <person name="Wrighton K."/>
        </authorList>
    </citation>
    <scope>NUCLEOTIDE SEQUENCE [LARGE SCALE GENOMIC DNA]</scope>
    <source>
        <strain evidence="2 3">MA284_T2</strain>
    </source>
</reference>
<dbReference type="OrthoDB" id="2111830at2"/>
<comment type="caution">
    <text evidence="2">The sequence shown here is derived from an EMBL/GenBank/DDBJ whole genome shotgun (WGS) entry which is preliminary data.</text>
</comment>
<evidence type="ECO:0000313" key="2">
    <source>
        <dbReference type="EMBL" id="TDO91292.1"/>
    </source>
</evidence>
<proteinExistence type="predicted"/>
<name>A0A4R6LRS1_9FIRM</name>
<organism evidence="2 3">
    <name type="scientific">Halanaerobium saccharolyticum</name>
    <dbReference type="NCBI Taxonomy" id="43595"/>
    <lineage>
        <taxon>Bacteria</taxon>
        <taxon>Bacillati</taxon>
        <taxon>Bacillota</taxon>
        <taxon>Clostridia</taxon>
        <taxon>Halanaerobiales</taxon>
        <taxon>Halanaerobiaceae</taxon>
        <taxon>Halanaerobium</taxon>
    </lineage>
</organism>